<name>A0A9D4KA00_DREPO</name>
<dbReference type="EMBL" id="JAIWYP010000004">
    <property type="protein sequence ID" value="KAH3835912.1"/>
    <property type="molecule type" value="Genomic_DNA"/>
</dbReference>
<protein>
    <submittedName>
        <fullName evidence="1">Uncharacterized protein</fullName>
    </submittedName>
</protein>
<keyword evidence="2" id="KW-1185">Reference proteome</keyword>
<evidence type="ECO:0000313" key="2">
    <source>
        <dbReference type="Proteomes" id="UP000828390"/>
    </source>
</evidence>
<evidence type="ECO:0000313" key="1">
    <source>
        <dbReference type="EMBL" id="KAH3835912.1"/>
    </source>
</evidence>
<proteinExistence type="predicted"/>
<gene>
    <name evidence="1" type="ORF">DPMN_109280</name>
</gene>
<dbReference type="Proteomes" id="UP000828390">
    <property type="component" value="Unassembled WGS sequence"/>
</dbReference>
<organism evidence="1 2">
    <name type="scientific">Dreissena polymorpha</name>
    <name type="common">Zebra mussel</name>
    <name type="synonym">Mytilus polymorpha</name>
    <dbReference type="NCBI Taxonomy" id="45954"/>
    <lineage>
        <taxon>Eukaryota</taxon>
        <taxon>Metazoa</taxon>
        <taxon>Spiralia</taxon>
        <taxon>Lophotrochozoa</taxon>
        <taxon>Mollusca</taxon>
        <taxon>Bivalvia</taxon>
        <taxon>Autobranchia</taxon>
        <taxon>Heteroconchia</taxon>
        <taxon>Euheterodonta</taxon>
        <taxon>Imparidentia</taxon>
        <taxon>Neoheterodontei</taxon>
        <taxon>Myida</taxon>
        <taxon>Dreissenoidea</taxon>
        <taxon>Dreissenidae</taxon>
        <taxon>Dreissena</taxon>
    </lineage>
</organism>
<sequence>MTSKNTCTQEQRKSYDVIDRRRHNDVKKIQGQYCKVIIKLLMGGYCKIVLLIKQV</sequence>
<accession>A0A9D4KA00</accession>
<reference evidence="1" key="2">
    <citation type="submission" date="2020-11" db="EMBL/GenBank/DDBJ databases">
        <authorList>
            <person name="McCartney M.A."/>
            <person name="Auch B."/>
            <person name="Kono T."/>
            <person name="Mallez S."/>
            <person name="Becker A."/>
            <person name="Gohl D.M."/>
            <person name="Silverstein K.A.T."/>
            <person name="Koren S."/>
            <person name="Bechman K.B."/>
            <person name="Herman A."/>
            <person name="Abrahante J.E."/>
            <person name="Garbe J."/>
        </authorList>
    </citation>
    <scope>NUCLEOTIDE SEQUENCE</scope>
    <source>
        <strain evidence="1">Duluth1</strain>
        <tissue evidence="1">Whole animal</tissue>
    </source>
</reference>
<dbReference type="AlphaFoldDB" id="A0A9D4KA00"/>
<reference evidence="1" key="1">
    <citation type="journal article" date="2019" name="bioRxiv">
        <title>The Genome of the Zebra Mussel, Dreissena polymorpha: A Resource for Invasive Species Research.</title>
        <authorList>
            <person name="McCartney M.A."/>
            <person name="Auch B."/>
            <person name="Kono T."/>
            <person name="Mallez S."/>
            <person name="Zhang Y."/>
            <person name="Obille A."/>
            <person name="Becker A."/>
            <person name="Abrahante J.E."/>
            <person name="Garbe J."/>
            <person name="Badalamenti J.P."/>
            <person name="Herman A."/>
            <person name="Mangelson H."/>
            <person name="Liachko I."/>
            <person name="Sullivan S."/>
            <person name="Sone E.D."/>
            <person name="Koren S."/>
            <person name="Silverstein K.A.T."/>
            <person name="Beckman K.B."/>
            <person name="Gohl D.M."/>
        </authorList>
    </citation>
    <scope>NUCLEOTIDE SEQUENCE</scope>
    <source>
        <strain evidence="1">Duluth1</strain>
        <tissue evidence="1">Whole animal</tissue>
    </source>
</reference>
<comment type="caution">
    <text evidence="1">The sequence shown here is derived from an EMBL/GenBank/DDBJ whole genome shotgun (WGS) entry which is preliminary data.</text>
</comment>